<dbReference type="InterPro" id="IPR055135">
    <property type="entry name" value="PRMT_dom"/>
</dbReference>
<feature type="domain" description="Methyltransferase" evidence="9">
    <location>
        <begin position="292"/>
        <end position="407"/>
    </location>
</feature>
<evidence type="ECO:0000256" key="2">
    <source>
        <dbReference type="ARBA" id="ARBA00022679"/>
    </source>
</evidence>
<dbReference type="Pfam" id="PF22528">
    <property type="entry name" value="PRMT_C"/>
    <property type="match status" value="1"/>
</dbReference>
<feature type="region of interest" description="Disordered" evidence="7">
    <location>
        <begin position="1"/>
        <end position="34"/>
    </location>
</feature>
<dbReference type="Gene3D" id="3.40.50.150">
    <property type="entry name" value="Vaccinia Virus protein VP39"/>
    <property type="match status" value="1"/>
</dbReference>
<evidence type="ECO:0000313" key="11">
    <source>
        <dbReference type="EMBL" id="TMX01766.1"/>
    </source>
</evidence>
<evidence type="ECO:0000259" key="9">
    <source>
        <dbReference type="Pfam" id="PF13649"/>
    </source>
</evidence>
<evidence type="ECO:0000256" key="6">
    <source>
        <dbReference type="PROSITE-ProRule" id="PRU01015"/>
    </source>
</evidence>
<evidence type="ECO:0000259" key="10">
    <source>
        <dbReference type="Pfam" id="PF22528"/>
    </source>
</evidence>
<sequence length="625" mass="69125">MAMEESNTVYMEVEDDNSDDDKDQNWDDWENGDEEDEEEAMSSRLLCLFCDSTYDSSNALFEHCASEHRFHFNTLKNSLALDFYGCFKLINYVRSKVAGNKCWSCGIVCRSKEDLLNHLHEVASFDNGKLPWNDDEFLKPFLNEDALLYSFDEDDEGEDDMDNMPIDKEELIKDLEQISIDEDDFTLETEENKPTAFSLSGGKSTSMTNTTLSNGIVSAEGGVSSYKNNDDLDSSLYIAKVAANKIKDVNKNYFGGYSSYGIHRDMISDKVRTDAYRQAILENPSLLKGAVVMDVGCGTGILSLFAAQAGASRVIAVEASEKMAAVAAQIAKDNNLLRIGSKNEGSDQGNGVMEVVQGMVEELKSTQKVQPHSVDVLVSEWMGYCLLYESMLSSVLYARDQFLKPGGAVLPDMATMFAAGFGRGGTSIPFWENVYGFNMSCIGEEIVKDASRIPIVDVVDSRDIITNSKVLKNFDLVTMKLEEMDFTGMVELELKGETSANGSTGSKPVTNWCYGVVVWFETGFTERFCEEKPTNLSTSPHTTSTHWSQTILTFSEPIAMVSPGTLNVDKMAAVGSDACPAVKIQCRISVVRAAQHRSIDISMELSGIGPFGRKRNWPAQMFNVL</sequence>
<reference evidence="11" key="1">
    <citation type="submission" date="2019-05" db="EMBL/GenBank/DDBJ databases">
        <title>The de novo reference genome and transcriptome assemblies of the wild tomato species Solanum chilense.</title>
        <authorList>
            <person name="Stam R."/>
            <person name="Nosenko T."/>
            <person name="Hoerger A.C."/>
            <person name="Stephan W."/>
            <person name="Seidel M.A."/>
            <person name="Kuhn J.M.M."/>
            <person name="Haberer G."/>
            <person name="Tellier A."/>
        </authorList>
    </citation>
    <scope>NUCLEOTIDE SEQUENCE</scope>
    <source>
        <tissue evidence="11">Mature leaves</tissue>
    </source>
</reference>
<dbReference type="PROSITE" id="PS51678">
    <property type="entry name" value="SAM_MT_PRMT"/>
    <property type="match status" value="1"/>
</dbReference>
<proteinExistence type="predicted"/>
<dbReference type="Pfam" id="PF12756">
    <property type="entry name" value="zf-C2H2_2"/>
    <property type="match status" value="1"/>
</dbReference>
<dbReference type="InterPro" id="IPR025799">
    <property type="entry name" value="Arg_MeTrfase"/>
</dbReference>
<comment type="caution">
    <text evidence="11">The sequence shown here is derived from an EMBL/GenBank/DDBJ whole genome shotgun (WGS) entry which is preliminary data.</text>
</comment>
<evidence type="ECO:0000256" key="5">
    <source>
        <dbReference type="ARBA" id="ARBA00049303"/>
    </source>
</evidence>
<organism evidence="11">
    <name type="scientific">Solanum chilense</name>
    <name type="common">Tomato</name>
    <name type="synonym">Lycopersicon chilense</name>
    <dbReference type="NCBI Taxonomy" id="4083"/>
    <lineage>
        <taxon>Eukaryota</taxon>
        <taxon>Viridiplantae</taxon>
        <taxon>Streptophyta</taxon>
        <taxon>Embryophyta</taxon>
        <taxon>Tracheophyta</taxon>
        <taxon>Spermatophyta</taxon>
        <taxon>Magnoliopsida</taxon>
        <taxon>eudicotyledons</taxon>
        <taxon>Gunneridae</taxon>
        <taxon>Pentapetalae</taxon>
        <taxon>asterids</taxon>
        <taxon>lamiids</taxon>
        <taxon>Solanales</taxon>
        <taxon>Solanaceae</taxon>
        <taxon>Solanoideae</taxon>
        <taxon>Solaneae</taxon>
        <taxon>Solanum</taxon>
        <taxon>Solanum subgen. Lycopersicon</taxon>
    </lineage>
</organism>
<evidence type="ECO:0000256" key="7">
    <source>
        <dbReference type="SAM" id="MobiDB-lite"/>
    </source>
</evidence>
<dbReference type="InterPro" id="IPR029063">
    <property type="entry name" value="SAM-dependent_MTases_sf"/>
</dbReference>
<comment type="catalytic activity">
    <reaction evidence="4">
        <text>L-arginyl-[protein] + 2 S-adenosyl-L-methionine = N(omega),N(omega)-dimethyl-L-arginyl-[protein] + 2 S-adenosyl-L-homocysteine + 2 H(+)</text>
        <dbReference type="Rhea" id="RHEA:48096"/>
        <dbReference type="Rhea" id="RHEA-COMP:10532"/>
        <dbReference type="Rhea" id="RHEA-COMP:11991"/>
        <dbReference type="ChEBI" id="CHEBI:15378"/>
        <dbReference type="ChEBI" id="CHEBI:29965"/>
        <dbReference type="ChEBI" id="CHEBI:57856"/>
        <dbReference type="ChEBI" id="CHEBI:59789"/>
        <dbReference type="ChEBI" id="CHEBI:61897"/>
        <dbReference type="EC" id="2.1.1.319"/>
    </reaction>
    <physiologicalReaction direction="left-to-right" evidence="4">
        <dbReference type="Rhea" id="RHEA:48097"/>
    </physiologicalReaction>
</comment>
<comment type="catalytic activity">
    <reaction evidence="5">
        <text>L-arginyl-[protein] + S-adenosyl-L-methionine = N(omega)-methyl-L-arginyl-[protein] + S-adenosyl-L-homocysteine + H(+)</text>
        <dbReference type="Rhea" id="RHEA:48100"/>
        <dbReference type="Rhea" id="RHEA-COMP:10532"/>
        <dbReference type="Rhea" id="RHEA-COMP:11990"/>
        <dbReference type="ChEBI" id="CHEBI:15378"/>
        <dbReference type="ChEBI" id="CHEBI:29965"/>
        <dbReference type="ChEBI" id="CHEBI:57856"/>
        <dbReference type="ChEBI" id="CHEBI:59789"/>
        <dbReference type="ChEBI" id="CHEBI:65280"/>
    </reaction>
    <physiologicalReaction direction="left-to-right" evidence="5">
        <dbReference type="Rhea" id="RHEA:48101"/>
    </physiologicalReaction>
</comment>
<keyword evidence="2 6" id="KW-0808">Transferase</keyword>
<evidence type="ECO:0000256" key="1">
    <source>
        <dbReference type="ARBA" id="ARBA00022603"/>
    </source>
</evidence>
<dbReference type="PANTHER" id="PTHR11006:SF89">
    <property type="entry name" value="PROTEIN ARGININE N-METHYLTRANSFERASE 3-RELATED"/>
    <property type="match status" value="1"/>
</dbReference>
<dbReference type="EMBL" id="RXGB01000775">
    <property type="protein sequence ID" value="TMX01766.1"/>
    <property type="molecule type" value="Genomic_DNA"/>
</dbReference>
<feature type="compositionally biased region" description="Acidic residues" evidence="7">
    <location>
        <begin position="12"/>
        <end position="34"/>
    </location>
</feature>
<dbReference type="InterPro" id="IPR041698">
    <property type="entry name" value="Methyltransf_25"/>
</dbReference>
<dbReference type="Pfam" id="PF13649">
    <property type="entry name" value="Methyltransf_25"/>
    <property type="match status" value="1"/>
</dbReference>
<dbReference type="Gene3D" id="2.70.160.11">
    <property type="entry name" value="Hnrnp arginine n-methyltransferase1"/>
    <property type="match status" value="1"/>
</dbReference>
<accession>A0A6N2C4V3</accession>
<evidence type="ECO:0008006" key="12">
    <source>
        <dbReference type="Google" id="ProtNLM"/>
    </source>
</evidence>
<feature type="domain" description="Protein arginine N-methyltransferase" evidence="10">
    <location>
        <begin position="413"/>
        <end position="562"/>
    </location>
</feature>
<dbReference type="SUPFAM" id="SSF57667">
    <property type="entry name" value="beta-beta-alpha zinc fingers"/>
    <property type="match status" value="1"/>
</dbReference>
<name>A0A6N2C4V3_SOLCI</name>
<dbReference type="GO" id="GO:0032259">
    <property type="term" value="P:methylation"/>
    <property type="evidence" value="ECO:0007669"/>
    <property type="project" value="UniProtKB-KW"/>
</dbReference>
<dbReference type="PANTHER" id="PTHR11006">
    <property type="entry name" value="PROTEIN ARGININE N-METHYLTRANSFERASE"/>
    <property type="match status" value="1"/>
</dbReference>
<dbReference type="FunFam" id="3.40.50.150:FF:000016">
    <property type="entry name" value="Protein arginine N-methyltransferase 6"/>
    <property type="match status" value="1"/>
</dbReference>
<dbReference type="GO" id="GO:0005634">
    <property type="term" value="C:nucleus"/>
    <property type="evidence" value="ECO:0007669"/>
    <property type="project" value="TreeGrafter"/>
</dbReference>
<dbReference type="SUPFAM" id="SSF53335">
    <property type="entry name" value="S-adenosyl-L-methionine-dependent methyltransferases"/>
    <property type="match status" value="1"/>
</dbReference>
<keyword evidence="3 6" id="KW-0949">S-adenosyl-L-methionine</keyword>
<dbReference type="InterPro" id="IPR036236">
    <property type="entry name" value="Znf_C2H2_sf"/>
</dbReference>
<protein>
    <recommendedName>
        <fullName evidence="12">C2H2-type domain-containing protein</fullName>
    </recommendedName>
</protein>
<dbReference type="InterPro" id="IPR041661">
    <property type="entry name" value="ZN622/Rei1/Reh1_Znf-C2H2"/>
</dbReference>
<keyword evidence="1 6" id="KW-0489">Methyltransferase</keyword>
<gene>
    <name evidence="11" type="ORF">EJD97_023674</name>
</gene>
<evidence type="ECO:0000256" key="4">
    <source>
        <dbReference type="ARBA" id="ARBA00047384"/>
    </source>
</evidence>
<dbReference type="GO" id="GO:0035242">
    <property type="term" value="F:protein-arginine omega-N asymmetric methyltransferase activity"/>
    <property type="evidence" value="ECO:0007669"/>
    <property type="project" value="UniProtKB-EC"/>
</dbReference>
<feature type="domain" description="ZN622/Rei1/Reh1 zinc finger C2H2-type" evidence="8">
    <location>
        <begin position="47"/>
        <end position="121"/>
    </location>
</feature>
<dbReference type="GO" id="GO:0042054">
    <property type="term" value="F:histone methyltransferase activity"/>
    <property type="evidence" value="ECO:0007669"/>
    <property type="project" value="TreeGrafter"/>
</dbReference>
<evidence type="ECO:0000256" key="3">
    <source>
        <dbReference type="ARBA" id="ARBA00022691"/>
    </source>
</evidence>
<dbReference type="CDD" id="cd02440">
    <property type="entry name" value="AdoMet_MTases"/>
    <property type="match status" value="1"/>
</dbReference>
<evidence type="ECO:0000259" key="8">
    <source>
        <dbReference type="Pfam" id="PF12756"/>
    </source>
</evidence>
<dbReference type="AlphaFoldDB" id="A0A6N2C4V3"/>